<evidence type="ECO:0000256" key="6">
    <source>
        <dbReference type="ARBA" id="ARBA00022777"/>
    </source>
</evidence>
<dbReference type="OrthoDB" id="9813917at2"/>
<keyword evidence="4 10" id="KW-0808">Transferase</keyword>
<sequence length="164" mass="18849">MALIIIIMGVSGCGKTTIGRELSTKLDIPFYDGDDFHPQSNIDKMKNNEALNDEDRLPWLQNISSKIQNWKKGKGAIIACSALKESYREILNRSVENIQWTILNGDFNLILNRINQRKNHFMKSELLQSQFETLELPSYGIYVDVSKDIDEIIEEITLKIKTDE</sequence>
<keyword evidence="5 10" id="KW-0547">Nucleotide-binding</keyword>
<gene>
    <name evidence="11" type="ORF">C7447_103357</name>
</gene>
<dbReference type="InterPro" id="IPR006001">
    <property type="entry name" value="Therm_gnt_kin"/>
</dbReference>
<dbReference type="Gene3D" id="3.40.50.300">
    <property type="entry name" value="P-loop containing nucleotide triphosphate hydrolases"/>
    <property type="match status" value="1"/>
</dbReference>
<dbReference type="GO" id="GO:0005737">
    <property type="term" value="C:cytoplasm"/>
    <property type="evidence" value="ECO:0007669"/>
    <property type="project" value="TreeGrafter"/>
</dbReference>
<dbReference type="InterPro" id="IPR031322">
    <property type="entry name" value="Shikimate/glucono_kinase"/>
</dbReference>
<evidence type="ECO:0000313" key="12">
    <source>
        <dbReference type="Proteomes" id="UP000323136"/>
    </source>
</evidence>
<dbReference type="InterPro" id="IPR027417">
    <property type="entry name" value="P-loop_NTPase"/>
</dbReference>
<dbReference type="PANTHER" id="PTHR43442">
    <property type="entry name" value="GLUCONOKINASE-RELATED"/>
    <property type="match status" value="1"/>
</dbReference>
<dbReference type="AlphaFoldDB" id="A0A5S5DQM7"/>
<evidence type="ECO:0000256" key="3">
    <source>
        <dbReference type="ARBA" id="ARBA00012054"/>
    </source>
</evidence>
<protein>
    <recommendedName>
        <fullName evidence="3 10">Gluconokinase</fullName>
        <ecNumber evidence="3 10">2.7.1.12</ecNumber>
    </recommendedName>
</protein>
<evidence type="ECO:0000256" key="7">
    <source>
        <dbReference type="ARBA" id="ARBA00022840"/>
    </source>
</evidence>
<evidence type="ECO:0000256" key="1">
    <source>
        <dbReference type="ARBA" id="ARBA00004761"/>
    </source>
</evidence>
<dbReference type="EC" id="2.7.1.12" evidence="3 10"/>
<keyword evidence="6 10" id="KW-0418">Kinase</keyword>
<proteinExistence type="inferred from homology"/>
<dbReference type="GO" id="GO:0005524">
    <property type="term" value="F:ATP binding"/>
    <property type="evidence" value="ECO:0007669"/>
    <property type="project" value="UniProtKB-KW"/>
</dbReference>
<evidence type="ECO:0000256" key="8">
    <source>
        <dbReference type="ARBA" id="ARBA00023064"/>
    </source>
</evidence>
<reference evidence="11 12" key="1">
    <citation type="submission" date="2019-07" db="EMBL/GenBank/DDBJ databases">
        <title>Genomic Encyclopedia of Type Strains, Phase IV (KMG-IV): sequencing the most valuable type-strain genomes for metagenomic binning, comparative biology and taxonomic classification.</title>
        <authorList>
            <person name="Goeker M."/>
        </authorList>
    </citation>
    <scope>NUCLEOTIDE SEQUENCE [LARGE SCALE GENOMIC DNA]</scope>
    <source>
        <strain evidence="11 12">DSM 18961</strain>
    </source>
</reference>
<keyword evidence="12" id="KW-1185">Reference proteome</keyword>
<evidence type="ECO:0000313" key="11">
    <source>
        <dbReference type="EMBL" id="TYP98187.1"/>
    </source>
</evidence>
<dbReference type="Proteomes" id="UP000323136">
    <property type="component" value="Unassembled WGS sequence"/>
</dbReference>
<evidence type="ECO:0000256" key="10">
    <source>
        <dbReference type="RuleBase" id="RU363066"/>
    </source>
</evidence>
<dbReference type="EMBL" id="VNIA01000003">
    <property type="protein sequence ID" value="TYP98187.1"/>
    <property type="molecule type" value="Genomic_DNA"/>
</dbReference>
<organism evidence="11 12">
    <name type="scientific">Tenacibaculum adriaticum</name>
    <dbReference type="NCBI Taxonomy" id="413713"/>
    <lineage>
        <taxon>Bacteria</taxon>
        <taxon>Pseudomonadati</taxon>
        <taxon>Bacteroidota</taxon>
        <taxon>Flavobacteriia</taxon>
        <taxon>Flavobacteriales</taxon>
        <taxon>Flavobacteriaceae</taxon>
        <taxon>Tenacibaculum</taxon>
    </lineage>
</organism>
<dbReference type="PANTHER" id="PTHR43442:SF3">
    <property type="entry name" value="GLUCONOKINASE-RELATED"/>
    <property type="match status" value="1"/>
</dbReference>
<dbReference type="SUPFAM" id="SSF52540">
    <property type="entry name" value="P-loop containing nucleoside triphosphate hydrolases"/>
    <property type="match status" value="1"/>
</dbReference>
<name>A0A5S5DQM7_9FLAO</name>
<dbReference type="GO" id="GO:0019521">
    <property type="term" value="P:D-gluconate metabolic process"/>
    <property type="evidence" value="ECO:0007669"/>
    <property type="project" value="UniProtKB-KW"/>
</dbReference>
<dbReference type="FunFam" id="3.40.50.300:FF:000522">
    <property type="entry name" value="Gluconokinase"/>
    <property type="match status" value="1"/>
</dbReference>
<comment type="pathway">
    <text evidence="1">Carbohydrate acid metabolism.</text>
</comment>
<dbReference type="CDD" id="cd02021">
    <property type="entry name" value="GntK"/>
    <property type="match status" value="1"/>
</dbReference>
<keyword evidence="8" id="KW-0311">Gluconate utilization</keyword>
<comment type="similarity">
    <text evidence="2 10">Belongs to the gluconokinase GntK/GntV family.</text>
</comment>
<keyword evidence="7 10" id="KW-0067">ATP-binding</keyword>
<evidence type="ECO:0000256" key="2">
    <source>
        <dbReference type="ARBA" id="ARBA00008420"/>
    </source>
</evidence>
<dbReference type="Pfam" id="PF01202">
    <property type="entry name" value="SKI"/>
    <property type="match status" value="1"/>
</dbReference>
<evidence type="ECO:0000256" key="4">
    <source>
        <dbReference type="ARBA" id="ARBA00022679"/>
    </source>
</evidence>
<evidence type="ECO:0000256" key="9">
    <source>
        <dbReference type="ARBA" id="ARBA00048090"/>
    </source>
</evidence>
<dbReference type="RefSeq" id="WP_148870514.1">
    <property type="nucleotide sequence ID" value="NZ_VNIA01000003.1"/>
</dbReference>
<dbReference type="GO" id="GO:0046316">
    <property type="term" value="F:gluconokinase activity"/>
    <property type="evidence" value="ECO:0007669"/>
    <property type="project" value="UniProtKB-EC"/>
</dbReference>
<accession>A0A5S5DQM7</accession>
<comment type="caution">
    <text evidence="11">The sequence shown here is derived from an EMBL/GenBank/DDBJ whole genome shotgun (WGS) entry which is preliminary data.</text>
</comment>
<evidence type="ECO:0000256" key="5">
    <source>
        <dbReference type="ARBA" id="ARBA00022741"/>
    </source>
</evidence>
<comment type="catalytic activity">
    <reaction evidence="9 10">
        <text>D-gluconate + ATP = 6-phospho-D-gluconate + ADP + H(+)</text>
        <dbReference type="Rhea" id="RHEA:19433"/>
        <dbReference type="ChEBI" id="CHEBI:15378"/>
        <dbReference type="ChEBI" id="CHEBI:18391"/>
        <dbReference type="ChEBI" id="CHEBI:30616"/>
        <dbReference type="ChEBI" id="CHEBI:58759"/>
        <dbReference type="ChEBI" id="CHEBI:456216"/>
        <dbReference type="EC" id="2.7.1.12"/>
    </reaction>
</comment>
<dbReference type="NCBIfam" id="TIGR01313">
    <property type="entry name" value="therm_gnt_kin"/>
    <property type="match status" value="1"/>
</dbReference>